<reference evidence="10" key="2">
    <citation type="journal article" date="2021" name="PeerJ">
        <title>Extensive microbial diversity within the chicken gut microbiome revealed by metagenomics and culture.</title>
        <authorList>
            <person name="Gilroy R."/>
            <person name="Ravi A."/>
            <person name="Getino M."/>
            <person name="Pursley I."/>
            <person name="Horton D.L."/>
            <person name="Alikhan N.F."/>
            <person name="Baker D."/>
            <person name="Gharbi K."/>
            <person name="Hall N."/>
            <person name="Watson M."/>
            <person name="Adriaenssens E.M."/>
            <person name="Foster-Nyarko E."/>
            <person name="Jarju S."/>
            <person name="Secka A."/>
            <person name="Antonio M."/>
            <person name="Oren A."/>
            <person name="Chaudhuri R.R."/>
            <person name="La Ragione R."/>
            <person name="Hildebrand F."/>
            <person name="Pallen M.J."/>
        </authorList>
    </citation>
    <scope>NUCLEOTIDE SEQUENCE</scope>
    <source>
        <strain evidence="10">14508</strain>
    </source>
</reference>
<feature type="binding site" evidence="6">
    <location>
        <begin position="10"/>
        <end position="15"/>
    </location>
    <ligand>
        <name>ATP</name>
        <dbReference type="ChEBI" id="CHEBI:30616"/>
    </ligand>
</feature>
<dbReference type="Pfam" id="PF05191">
    <property type="entry name" value="ADK_lid"/>
    <property type="match status" value="1"/>
</dbReference>
<dbReference type="InterPro" id="IPR000850">
    <property type="entry name" value="Adenylat/UMP-CMP_kin"/>
</dbReference>
<dbReference type="PRINTS" id="PR00094">
    <property type="entry name" value="ADENYLTKNASE"/>
</dbReference>
<dbReference type="NCBIfam" id="NF001380">
    <property type="entry name" value="PRK00279.1-2"/>
    <property type="match status" value="1"/>
</dbReference>
<dbReference type="NCBIfam" id="TIGR01351">
    <property type="entry name" value="adk"/>
    <property type="match status" value="1"/>
</dbReference>
<keyword evidence="4 6" id="KW-0418">Kinase</keyword>
<comment type="subcellular location">
    <subcellularLocation>
        <location evidence="6 8">Cytoplasm</location>
    </subcellularLocation>
</comment>
<dbReference type="EMBL" id="DVKI01000031">
    <property type="protein sequence ID" value="HIT16930.1"/>
    <property type="molecule type" value="Genomic_DNA"/>
</dbReference>
<feature type="binding site" evidence="6">
    <location>
        <position position="133"/>
    </location>
    <ligand>
        <name>Zn(2+)</name>
        <dbReference type="ChEBI" id="CHEBI:29105"/>
        <note>structural</note>
    </ligand>
</feature>
<dbReference type="GO" id="GO:0044209">
    <property type="term" value="P:AMP salvage"/>
    <property type="evidence" value="ECO:0007669"/>
    <property type="project" value="UniProtKB-UniRule"/>
</dbReference>
<proteinExistence type="inferred from homology"/>
<dbReference type="SUPFAM" id="SSF52540">
    <property type="entry name" value="P-loop containing nucleoside triphosphate hydrolases"/>
    <property type="match status" value="1"/>
</dbReference>
<dbReference type="PANTHER" id="PTHR23359">
    <property type="entry name" value="NUCLEOTIDE KINASE"/>
    <property type="match status" value="1"/>
</dbReference>
<organism evidence="10 11">
    <name type="scientific">Candidatus Caccosoma faecigallinarum</name>
    <dbReference type="NCBI Taxonomy" id="2840720"/>
    <lineage>
        <taxon>Bacteria</taxon>
        <taxon>Bacillati</taxon>
        <taxon>Bacillota</taxon>
        <taxon>Bacillota incertae sedis</taxon>
        <taxon>Candidatus Caccosoma</taxon>
    </lineage>
</organism>
<comment type="subunit">
    <text evidence="6 8">Monomer.</text>
</comment>
<dbReference type="InterPro" id="IPR027417">
    <property type="entry name" value="P-loop_NTPase"/>
</dbReference>
<dbReference type="InterPro" id="IPR007862">
    <property type="entry name" value="Adenylate_kinase_lid-dom"/>
</dbReference>
<evidence type="ECO:0000313" key="10">
    <source>
        <dbReference type="EMBL" id="HIT16930.1"/>
    </source>
</evidence>
<keyword evidence="6" id="KW-0479">Metal-binding</keyword>
<evidence type="ECO:0000256" key="7">
    <source>
        <dbReference type="RuleBase" id="RU003330"/>
    </source>
</evidence>
<evidence type="ECO:0000256" key="8">
    <source>
        <dbReference type="RuleBase" id="RU003331"/>
    </source>
</evidence>
<name>A0A9D1KA78_9FIRM</name>
<dbReference type="GO" id="GO:0005737">
    <property type="term" value="C:cytoplasm"/>
    <property type="evidence" value="ECO:0007669"/>
    <property type="project" value="UniProtKB-SubCell"/>
</dbReference>
<comment type="domain">
    <text evidence="6">Consists of three domains, a large central CORE domain and two small peripheral domains, NMPbind and LID, which undergo movements during catalysis. The LID domain closes over the site of phosphoryl transfer upon ATP binding. Assembling and dissambling the active center during each catalytic cycle provides an effective means to prevent ATP hydrolysis. Some bacteria have evolved a zinc-coordinating structure that stabilizes the LID domain.</text>
</comment>
<feature type="binding site" evidence="6">
    <location>
        <begin position="85"/>
        <end position="88"/>
    </location>
    <ligand>
        <name>AMP</name>
        <dbReference type="ChEBI" id="CHEBI:456215"/>
    </ligand>
</feature>
<keyword evidence="6" id="KW-0963">Cytoplasm</keyword>
<gene>
    <name evidence="6" type="primary">adk</name>
    <name evidence="10" type="ORF">IAD04_00935</name>
</gene>
<feature type="binding site" evidence="6">
    <location>
        <position position="36"/>
    </location>
    <ligand>
        <name>AMP</name>
        <dbReference type="ChEBI" id="CHEBI:456215"/>
    </ligand>
</feature>
<feature type="binding site" evidence="6">
    <location>
        <position position="31"/>
    </location>
    <ligand>
        <name>AMP</name>
        <dbReference type="ChEBI" id="CHEBI:456215"/>
    </ligand>
</feature>
<feature type="domain" description="Adenylate kinase active site lid" evidence="9">
    <location>
        <begin position="127"/>
        <end position="162"/>
    </location>
</feature>
<evidence type="ECO:0000256" key="1">
    <source>
        <dbReference type="ARBA" id="ARBA00022679"/>
    </source>
</evidence>
<dbReference type="NCBIfam" id="NF011100">
    <property type="entry name" value="PRK14527.1"/>
    <property type="match status" value="1"/>
</dbReference>
<keyword evidence="1 6" id="KW-0808">Transferase</keyword>
<feature type="region of interest" description="LID" evidence="6">
    <location>
        <begin position="126"/>
        <end position="163"/>
    </location>
</feature>
<feature type="binding site" evidence="6">
    <location>
        <position position="199"/>
    </location>
    <ligand>
        <name>ATP</name>
        <dbReference type="ChEBI" id="CHEBI:30616"/>
    </ligand>
</feature>
<feature type="region of interest" description="NMP" evidence="6">
    <location>
        <begin position="30"/>
        <end position="59"/>
    </location>
</feature>
<dbReference type="Proteomes" id="UP000886893">
    <property type="component" value="Unassembled WGS sequence"/>
</dbReference>
<evidence type="ECO:0000256" key="2">
    <source>
        <dbReference type="ARBA" id="ARBA00022727"/>
    </source>
</evidence>
<dbReference type="GO" id="GO:0004017">
    <property type="term" value="F:AMP kinase activity"/>
    <property type="evidence" value="ECO:0007669"/>
    <property type="project" value="UniProtKB-UniRule"/>
</dbReference>
<comment type="catalytic activity">
    <reaction evidence="6 8">
        <text>AMP + ATP = 2 ADP</text>
        <dbReference type="Rhea" id="RHEA:12973"/>
        <dbReference type="ChEBI" id="CHEBI:30616"/>
        <dbReference type="ChEBI" id="CHEBI:456215"/>
        <dbReference type="ChEBI" id="CHEBI:456216"/>
        <dbReference type="EC" id="2.7.4.3"/>
    </reaction>
</comment>
<evidence type="ECO:0000259" key="9">
    <source>
        <dbReference type="Pfam" id="PF05191"/>
    </source>
</evidence>
<keyword evidence="2 6" id="KW-0545">Nucleotide biosynthesis</keyword>
<reference evidence="10" key="1">
    <citation type="submission" date="2020-10" db="EMBL/GenBank/DDBJ databases">
        <authorList>
            <person name="Gilroy R."/>
        </authorList>
    </citation>
    <scope>NUCLEOTIDE SEQUENCE</scope>
    <source>
        <strain evidence="10">14508</strain>
    </source>
</reference>
<feature type="binding site" evidence="6">
    <location>
        <position position="127"/>
    </location>
    <ligand>
        <name>ATP</name>
        <dbReference type="ChEBI" id="CHEBI:30616"/>
    </ligand>
</feature>
<keyword evidence="6" id="KW-0862">Zinc</keyword>
<dbReference type="InterPro" id="IPR033690">
    <property type="entry name" value="Adenylat_kinase_CS"/>
</dbReference>
<feature type="binding site" evidence="6">
    <location>
        <position position="171"/>
    </location>
    <ligand>
        <name>AMP</name>
        <dbReference type="ChEBI" id="CHEBI:456215"/>
    </ligand>
</feature>
<accession>A0A9D1KA78</accession>
<feature type="binding site" evidence="6">
    <location>
        <position position="153"/>
    </location>
    <ligand>
        <name>Zn(2+)</name>
        <dbReference type="ChEBI" id="CHEBI:29105"/>
        <note>structural</note>
    </ligand>
</feature>
<protein>
    <recommendedName>
        <fullName evidence="6 8">Adenylate kinase</fullName>
        <shortName evidence="6">AK</shortName>
        <ecNumber evidence="6 8">2.7.4.3</ecNumber>
    </recommendedName>
    <alternativeName>
        <fullName evidence="6">ATP-AMP transphosphorylase</fullName>
    </alternativeName>
    <alternativeName>
        <fullName evidence="6">ATP:AMP phosphotransferase</fullName>
    </alternativeName>
    <alternativeName>
        <fullName evidence="6">Adenylate monophosphate kinase</fullName>
    </alternativeName>
</protein>
<dbReference type="HAMAP" id="MF_00235">
    <property type="entry name" value="Adenylate_kinase_Adk"/>
    <property type="match status" value="1"/>
</dbReference>
<dbReference type="Pfam" id="PF00406">
    <property type="entry name" value="ADK"/>
    <property type="match status" value="1"/>
</dbReference>
<evidence type="ECO:0000313" key="11">
    <source>
        <dbReference type="Proteomes" id="UP000886893"/>
    </source>
</evidence>
<dbReference type="GO" id="GO:0008270">
    <property type="term" value="F:zinc ion binding"/>
    <property type="evidence" value="ECO:0007669"/>
    <property type="project" value="UniProtKB-UniRule"/>
</dbReference>
<dbReference type="EC" id="2.7.4.3" evidence="6 8"/>
<dbReference type="CDD" id="cd01428">
    <property type="entry name" value="ADK"/>
    <property type="match status" value="1"/>
</dbReference>
<comment type="caution">
    <text evidence="10">The sequence shown here is derived from an EMBL/GenBank/DDBJ whole genome shotgun (WGS) entry which is preliminary data.</text>
</comment>
<dbReference type="AlphaFoldDB" id="A0A9D1KA78"/>
<evidence type="ECO:0000256" key="5">
    <source>
        <dbReference type="ARBA" id="ARBA00022840"/>
    </source>
</evidence>
<dbReference type="InterPro" id="IPR006259">
    <property type="entry name" value="Adenyl_kin_sub"/>
</dbReference>
<dbReference type="GO" id="GO:0005524">
    <property type="term" value="F:ATP binding"/>
    <property type="evidence" value="ECO:0007669"/>
    <property type="project" value="UniProtKB-UniRule"/>
</dbReference>
<evidence type="ECO:0000256" key="3">
    <source>
        <dbReference type="ARBA" id="ARBA00022741"/>
    </source>
</evidence>
<feature type="binding site" evidence="6">
    <location>
        <position position="130"/>
    </location>
    <ligand>
        <name>Zn(2+)</name>
        <dbReference type="ChEBI" id="CHEBI:29105"/>
        <note>structural</note>
    </ligand>
</feature>
<feature type="binding site" evidence="6">
    <location>
        <begin position="136"/>
        <end position="137"/>
    </location>
    <ligand>
        <name>ATP</name>
        <dbReference type="ChEBI" id="CHEBI:30616"/>
    </ligand>
</feature>
<feature type="binding site" evidence="6">
    <location>
        <position position="160"/>
    </location>
    <ligand>
        <name>AMP</name>
        <dbReference type="ChEBI" id="CHEBI:456215"/>
    </ligand>
</feature>
<evidence type="ECO:0000256" key="4">
    <source>
        <dbReference type="ARBA" id="ARBA00022777"/>
    </source>
</evidence>
<keyword evidence="3 6" id="KW-0547">Nucleotide-binding</keyword>
<comment type="function">
    <text evidence="6">Catalyzes the reversible transfer of the terminal phosphate group between ATP and AMP. Plays an important role in cellular energy homeostasis and in adenine nucleotide metabolism.</text>
</comment>
<comment type="pathway">
    <text evidence="6">Purine metabolism; AMP biosynthesis via salvage pathway; AMP from ADP: step 1/1.</text>
</comment>
<sequence length="215" mass="24236">MKLILFGAPGAGKGTQAVKLATKYHIPHISTGEMFRQAIDHQTPMGIEAAKYITKGKLVPDDITVGIVKERLAQPDCKNGFILDGFPRTIPQAQSLEEILQELNMKLDYVIQIFVPKEEILDRLTGRRICKNCGTSYHIKHYPSEIEGKCDVCGGDLTIRKDDNMESVLVRLDAYEKQTKPLLEYYQNQGLLIHVDGKQDIHNVFKDIVNELGEK</sequence>
<feature type="binding site" evidence="6">
    <location>
        <begin position="57"/>
        <end position="59"/>
    </location>
    <ligand>
        <name>AMP</name>
        <dbReference type="ChEBI" id="CHEBI:456215"/>
    </ligand>
</feature>
<feature type="binding site" evidence="6">
    <location>
        <position position="150"/>
    </location>
    <ligand>
        <name>Zn(2+)</name>
        <dbReference type="ChEBI" id="CHEBI:29105"/>
        <note>structural</note>
    </ligand>
</feature>
<dbReference type="FunFam" id="3.40.50.300:FF:000106">
    <property type="entry name" value="Adenylate kinase mitochondrial"/>
    <property type="match status" value="1"/>
</dbReference>
<keyword evidence="5 6" id="KW-0067">ATP-binding</keyword>
<feature type="binding site" evidence="6">
    <location>
        <position position="92"/>
    </location>
    <ligand>
        <name>AMP</name>
        <dbReference type="ChEBI" id="CHEBI:456215"/>
    </ligand>
</feature>
<evidence type="ECO:0000256" key="6">
    <source>
        <dbReference type="HAMAP-Rule" id="MF_00235"/>
    </source>
</evidence>
<dbReference type="Gene3D" id="3.40.50.300">
    <property type="entry name" value="P-loop containing nucleotide triphosphate hydrolases"/>
    <property type="match status" value="1"/>
</dbReference>
<dbReference type="NCBIfam" id="NF001381">
    <property type="entry name" value="PRK00279.1-3"/>
    <property type="match status" value="1"/>
</dbReference>
<comment type="similarity">
    <text evidence="6 7">Belongs to the adenylate kinase family.</text>
</comment>
<dbReference type="PROSITE" id="PS00113">
    <property type="entry name" value="ADENYLATE_KINASE"/>
    <property type="match status" value="1"/>
</dbReference>